<accession>A0A132TVR2</accession>
<reference evidence="4 5" key="1">
    <citation type="submission" date="2015-08" db="EMBL/GenBank/DDBJ databases">
        <title>Genomes of Paenibacillus riograndensis.</title>
        <authorList>
            <person name="Sant'Anna F.H."/>
            <person name="Souza R."/>
            <person name="Ambrosini A."/>
            <person name="Bach E."/>
            <person name="Fernandes G."/>
            <person name="Balsanelli E."/>
            <person name="Baura V.A."/>
            <person name="Pedrosa F.O."/>
            <person name="Souza E.M."/>
            <person name="Passaglia L."/>
        </authorList>
    </citation>
    <scope>NUCLEOTIDE SEQUENCE [LARGE SCALE GENOMIC DNA]</scope>
    <source>
        <strain evidence="4 5">CAS34</strain>
    </source>
</reference>
<dbReference type="InterPro" id="IPR002034">
    <property type="entry name" value="AIPM/Hcit_synth_CS"/>
</dbReference>
<dbReference type="Gene3D" id="1.10.238.260">
    <property type="match status" value="1"/>
</dbReference>
<keyword evidence="5" id="KW-1185">Reference proteome</keyword>
<dbReference type="InterPro" id="IPR000891">
    <property type="entry name" value="PYR_CT"/>
</dbReference>
<dbReference type="Gene3D" id="3.20.20.70">
    <property type="entry name" value="Aldolase class I"/>
    <property type="match status" value="1"/>
</dbReference>
<comment type="similarity">
    <text evidence="2">Belongs to the alpha-IPM synthase/homocitrate synthase family.</text>
</comment>
<evidence type="ECO:0000259" key="3">
    <source>
        <dbReference type="PROSITE" id="PS50991"/>
    </source>
</evidence>
<dbReference type="Proteomes" id="UP000070475">
    <property type="component" value="Unassembled WGS sequence"/>
</dbReference>
<keyword evidence="4" id="KW-0489">Methyltransferase</keyword>
<sequence length="390" mass="42052">MRLLRRRRYTVKSLKLCDTTLRDGEQAAGVSFTRAEKLEIAKLLSECGVEQAEVGIPAMGTREQEDIAAIAGLNLPMKLMTWNRSLPGDIDKARATGVNWSHVSIPVSEIQLQGKLGLSADEGLNKLLGAAEYALSLGMTVSVGMEDSSRADMGFLVRLVNSLHREGIRRFRYADTVSAHHPGQIAGRVSTLLGEVPGDVELEVHCHNDFGLAVANTLSGIAAGAAWASTTVAGIGERTGNAAMEEVVMAWHHLYGGDSSVRFDLLKGLADKVIAASGRSVGDAKPIVGQLAFTHESGIHVDGLMKERATYQTFDPSEVGRSHRFVLGKHSGTGGVAHVLEQLGLAITPDTAGRLLVRVREYAESHKGTVPEYMLVQWLMEEQQRAQNVV</sequence>
<dbReference type="PROSITE" id="PS00815">
    <property type="entry name" value="AIPM_HOMOCIT_SYNTH_1"/>
    <property type="match status" value="1"/>
</dbReference>
<dbReference type="PROSITE" id="PS00816">
    <property type="entry name" value="AIPM_HOMOCIT_SYNTH_2"/>
    <property type="match status" value="1"/>
</dbReference>
<proteinExistence type="inferred from homology"/>
<dbReference type="GO" id="GO:0008168">
    <property type="term" value="F:methyltransferase activity"/>
    <property type="evidence" value="ECO:0007669"/>
    <property type="project" value="UniProtKB-KW"/>
</dbReference>
<organism evidence="4 5">
    <name type="scientific">Paenibacillus riograndensis</name>
    <dbReference type="NCBI Taxonomy" id="483937"/>
    <lineage>
        <taxon>Bacteria</taxon>
        <taxon>Bacillati</taxon>
        <taxon>Bacillota</taxon>
        <taxon>Bacilli</taxon>
        <taxon>Bacillales</taxon>
        <taxon>Paenibacillaceae</taxon>
        <taxon>Paenibacillus</taxon>
        <taxon>Paenibacillus sonchi group</taxon>
    </lineage>
</organism>
<dbReference type="PANTHER" id="PTHR42880">
    <property type="entry name" value="HOMOCITRATE SYNTHASE"/>
    <property type="match status" value="1"/>
</dbReference>
<dbReference type="AlphaFoldDB" id="A0A132TVR2"/>
<dbReference type="PANTHER" id="PTHR42880:SF1">
    <property type="entry name" value="ISOPROPYLMALATE_HOMOCITRATE_CITRAMALATE SYNTHASE FAMILY PROTEIN"/>
    <property type="match status" value="1"/>
</dbReference>
<gene>
    <name evidence="4" type="ORF">AMQ84_18380</name>
</gene>
<evidence type="ECO:0000256" key="1">
    <source>
        <dbReference type="ARBA" id="ARBA00022679"/>
    </source>
</evidence>
<dbReference type="GO" id="GO:0019752">
    <property type="term" value="P:carboxylic acid metabolic process"/>
    <property type="evidence" value="ECO:0007669"/>
    <property type="project" value="InterPro"/>
</dbReference>
<protein>
    <submittedName>
        <fullName evidence="4">Homocysteine methyltransferase</fullName>
    </submittedName>
</protein>
<evidence type="ECO:0000313" key="4">
    <source>
        <dbReference type="EMBL" id="KWX75233.1"/>
    </source>
</evidence>
<feature type="domain" description="Pyruvate carboxyltransferase" evidence="3">
    <location>
        <begin position="14"/>
        <end position="267"/>
    </location>
</feature>
<dbReference type="PATRIC" id="fig|483937.3.peg.1081"/>
<dbReference type="EMBL" id="LIRB01000136">
    <property type="protein sequence ID" value="KWX75233.1"/>
    <property type="molecule type" value="Genomic_DNA"/>
</dbReference>
<evidence type="ECO:0000256" key="2">
    <source>
        <dbReference type="RuleBase" id="RU003523"/>
    </source>
</evidence>
<dbReference type="PROSITE" id="PS50991">
    <property type="entry name" value="PYR_CT"/>
    <property type="match status" value="1"/>
</dbReference>
<dbReference type="Pfam" id="PF22617">
    <property type="entry name" value="HCS_D2"/>
    <property type="match status" value="1"/>
</dbReference>
<dbReference type="GO" id="GO:0046912">
    <property type="term" value="F:acyltransferase activity, acyl groups converted into alkyl on transfer"/>
    <property type="evidence" value="ECO:0007669"/>
    <property type="project" value="InterPro"/>
</dbReference>
<dbReference type="InterPro" id="IPR013785">
    <property type="entry name" value="Aldolase_TIM"/>
</dbReference>
<keyword evidence="1 2" id="KW-0808">Transferase</keyword>
<name>A0A132TVR2_9BACL</name>
<dbReference type="InterPro" id="IPR054691">
    <property type="entry name" value="LeuA/HCS_post-cat"/>
</dbReference>
<evidence type="ECO:0000313" key="5">
    <source>
        <dbReference type="Proteomes" id="UP000070475"/>
    </source>
</evidence>
<dbReference type="GO" id="GO:0032259">
    <property type="term" value="P:methylation"/>
    <property type="evidence" value="ECO:0007669"/>
    <property type="project" value="UniProtKB-KW"/>
</dbReference>
<dbReference type="SUPFAM" id="SSF51569">
    <property type="entry name" value="Aldolase"/>
    <property type="match status" value="1"/>
</dbReference>
<comment type="caution">
    <text evidence="4">The sequence shown here is derived from an EMBL/GenBank/DDBJ whole genome shotgun (WGS) entry which is preliminary data.</text>
</comment>
<dbReference type="Pfam" id="PF00682">
    <property type="entry name" value="HMGL-like"/>
    <property type="match status" value="1"/>
</dbReference>